<sequence length="2540" mass="285821">MSLTGAGVIASVVGILGGLSLSCGGWSSLSLGARSLFVTTQFVSAFAMGFVVAFSAIVSLTDTNEWVAVAAGGGAGFLVSLIVGFVTLFGPYILILITGGVIASYLLLFDAFNGITVFPEDNQLARQEFVIAFMIIFELVCCSNSKTIELENHRFKYVVFSSITGGWMAADGISRFIDSAAVLSNVAYLSIQEGGKAALKGMDAGSQTLMFVIWAIVVVIGGLNQLSMRWGLMCYNRVGAHAQLGPVEEQMPELPTGATLPAQVMTERVRLVCENCFATVPSGTAFCTECGEAMPSDDVNPDVSISQAQMPSVSMNNKSQAPDRWQQVPHRTFLSTTSFVDPKHAKEGGVSMKDNGRSIRFMDSGVQGPDGKMSQYNDSIAGVRNYYEPSFRSFAMSTYSIANRAAEPVETPNIRKYKMSGSGMFHVFYFGTACTGIVWLYYLTTMYPQQYFCDHARPTLPCSALPVSETGGCFSSTVNFDANSGDGYCIRNVPFMSWIMYAMMIFSEFLNFFLGLLFNFSMWRPIRRGARYMNDFKPPIPKEQWPTVDIFLCHYMEPVTDSMQTLKNCLAMQYPPELLHIFVLDDGYTKSVWDANNHFKVTVNTKVIEICGDLRGDLARLMHERIVGPVQDDQSLKTWRRQHSSVRELRKEGGKGVQRRDCAVGSLSDDYDYRDRGIPRVTFIGRMKPETHHSKAGNINNALFNEGADGKYLLILDNDMKPHPKFLLAVLPFFFSEGEAVDGGGRQYSDDISWNQVAYVQTPQYFEDTPQLTIMGDPCGHKNTIFFDAVQCGRDGFDSAAFAGTNAVFRRQAFDSIGGIQYGTQTEDAFTGNVLHTSGWDSVYFRKDFEGDAKDRIRLCEGAVPETVAAAMGQKKRWAKGAVQILLMKNESEVDPDWRPPRVPAPDPKPSLTFPRKMFFYDSVLYPFGSIPALCYVSIAVYYLCTGDAPIYARGTKFLYSFLPVTFCRWVLNLLANRAVDNNDVWRAQQTWFSFSFITMMAIFEAVQARLTGKDKSWANTGAGQKTSWTEIPNVLFFFTLLFSQLVALIRFFEYENATNPWNYVSSMFFGFFVMSQFYPMVKMSITEYCGWDHTAATFTANVFGSLLVVYIVVFVQLWQVYYAGNLQVAQGTEPGGGSDAAFVAHPFIREYQQTKGLQPLFGMETATLTSMNYCGQMFIILGKDGNNQIIPLCVAVAPQADMENWKWFLTNCHQAQLDLSRGIIIADRTRTLMSAAEGRKLTIRQCTQHIILNLKVIIKNLVTVQVEDLIWRAQAAESEAEFTSCLGMIGLICPAAESYLRNLDPHTWTLFCVAQKVKLYGWNSTLFSMEDNKTVLCLAPYDLMQHYMEKFMTHAYNQSVHAKKWIEEGKLFTEYAEKLLTEQRDAANFQVVQPSNDGIIFVTESRSFPPRRYRVDLNQCVCSCAYLLQMGVPCRHFLAVLAFFKRSSEEENFMDACFRVTTFAEQYDTQRTGSIELLLDSELQENHTVRAPVVARKRGRPKSKPFSENDEVLMMPAVASVLLNGNTSLLLDSEDAQEKRQCSTCGLTGHSKRTCKQNAQDSQFDHTPVLGLQYHQQLSSSAAQSKQRLSQSSMDAQNAISELTKAKEHDNVGTITVHGWMHKQGSRKFKGPVAKSWRKRYFALEGAKIYYFQNDVDCRKYFNSRNGELVIGAVDLRDAFKLEQSERLDLPARGIVIHTRHRAWLMCPETDQDFTMWFDALEFTVMSAGSGNVVKRDLPNVRVYEMKGRFSYRFWYVIFVITALIELAGIVLWFPLGIEPCDVKYKTETCDEIQLLYAETLQCGDKPFNGMWDPPQWYHWSGGIETVRCFKEPHIGDWVSYFLFYFSEFISISLGFLYYLGMWRPVRRGARYLRDFEPHFPPEKWPTVDIMLCHYAEPADDTIATLEKIMNLDYPPHLFHVWICDDGYCKSKWEPGSQVPKVSVNTGVIEDAGDVRHEVAQFMYDRVCESYELEVDEWRKEHTTVKMPTDANPRIVNRIDCAVGSVRDDYHYHGLPKLTFVGRIKPSVHHSKAGNINNVLYNEGACGRYAIILDNDMKPHEMFIQATLPFFFDAPQNSKITRCCAPGCGDIGKICCALCQSAGVPEAQIMYCSKDCYNASGHVKSSVHRRQTQNTMSERMMCASCGSKINQAKGLCRKCNRAVSRRSSNPFVGVSADDYSDHVSVNQVGYVQTPQYFEDCLQLRLGDPCGHRNSTFFDSAQTGMDGFDCASFAGTNAIFRREALDSVCGIQYGSLTEDAYTGKMMVDKGWKGYYFRKDLEGEEADRIRLAEGAVPESVAAALAQRKRWAKGNFQIFLRNKKSLVDPEWTPPQVELPPKRKINKFMRWVFFMNLTVYPIGSFPAIFFFYITGYFLYTGQAPIYTSGLRLLMALVPKIVAQSILSALSNRTVDNDDITGKEATWANTGAIGGNSIMELPNLLVFMAMVFGMMWDSVRYFAGYNNAATTHGTPLYFASLFLGGFLASQLGPMVRMSVQTYFGWSHKSMTDQGNMVGSFSLAFVLIILCIWVYVETPNHSIFG</sequence>
<keyword evidence="7" id="KW-0863">Zinc-finger</keyword>
<dbReference type="GO" id="GO:0008270">
    <property type="term" value="F:zinc ion binding"/>
    <property type="evidence" value="ECO:0007669"/>
    <property type="project" value="UniProtKB-KW"/>
</dbReference>
<feature type="transmembrane region" description="Helical" evidence="8">
    <location>
        <begin position="92"/>
        <end position="109"/>
    </location>
</feature>
<dbReference type="GO" id="GO:0012505">
    <property type="term" value="C:endomembrane system"/>
    <property type="evidence" value="ECO:0007669"/>
    <property type="project" value="UniProtKB-SubCell"/>
</dbReference>
<dbReference type="Gene3D" id="2.30.29.30">
    <property type="entry name" value="Pleckstrin-homology domain (PH domain)/Phosphotyrosine-binding domain (PTB)"/>
    <property type="match status" value="1"/>
</dbReference>
<evidence type="ECO:0008006" key="13">
    <source>
        <dbReference type="Google" id="ProtNLM"/>
    </source>
</evidence>
<evidence type="ECO:0000259" key="10">
    <source>
        <dbReference type="PROSITE" id="PS50966"/>
    </source>
</evidence>
<comment type="subcellular location">
    <subcellularLocation>
        <location evidence="1">Endomembrane system</location>
        <topology evidence="1">Multi-pass membrane protein</topology>
    </subcellularLocation>
</comment>
<feature type="transmembrane region" description="Helical" evidence="8">
    <location>
        <begin position="2382"/>
        <end position="2399"/>
    </location>
</feature>
<keyword evidence="5 8" id="KW-1133">Transmembrane helix</keyword>
<feature type="transmembrane region" description="Helical" evidence="8">
    <location>
        <begin position="129"/>
        <end position="145"/>
    </location>
</feature>
<dbReference type="InterPro" id="IPR050321">
    <property type="entry name" value="Glycosyltr_2/OpgH_subfam"/>
</dbReference>
<gene>
    <name evidence="11" type="ORF">DD238_005509</name>
</gene>
<dbReference type="PROSITE" id="PS50003">
    <property type="entry name" value="PH_DOMAIN"/>
    <property type="match status" value="1"/>
</dbReference>
<evidence type="ECO:0000313" key="12">
    <source>
        <dbReference type="Proteomes" id="UP000282087"/>
    </source>
</evidence>
<dbReference type="PANTHER" id="PTHR43867:SF8">
    <property type="entry name" value="GLYCOSIDE HYDROLASE FAMILY 8"/>
    <property type="match status" value="1"/>
</dbReference>
<feature type="transmembrane region" description="Helical" evidence="8">
    <location>
        <begin position="1839"/>
        <end position="1862"/>
    </location>
</feature>
<dbReference type="CDD" id="cd00821">
    <property type="entry name" value="PH"/>
    <property type="match status" value="1"/>
</dbReference>
<dbReference type="SUPFAM" id="SSF50729">
    <property type="entry name" value="PH domain-like"/>
    <property type="match status" value="1"/>
</dbReference>
<feature type="transmembrane region" description="Helical" evidence="8">
    <location>
        <begin position="6"/>
        <end position="29"/>
    </location>
</feature>
<dbReference type="PANTHER" id="PTHR43867">
    <property type="entry name" value="CELLULOSE SYNTHASE CATALYTIC SUBUNIT A [UDP-FORMING]"/>
    <property type="match status" value="1"/>
</dbReference>
<feature type="transmembrane region" description="Helical" evidence="8">
    <location>
        <begin position="1032"/>
        <end position="1050"/>
    </location>
</feature>
<evidence type="ECO:0000256" key="7">
    <source>
        <dbReference type="PROSITE-ProRule" id="PRU00325"/>
    </source>
</evidence>
<evidence type="ECO:0000256" key="5">
    <source>
        <dbReference type="ARBA" id="ARBA00022989"/>
    </source>
</evidence>
<dbReference type="GO" id="GO:0016020">
    <property type="term" value="C:membrane"/>
    <property type="evidence" value="ECO:0007669"/>
    <property type="project" value="InterPro"/>
</dbReference>
<dbReference type="SUPFAM" id="SSF53448">
    <property type="entry name" value="Nucleotide-diphospho-sugar transferases"/>
    <property type="match status" value="2"/>
</dbReference>
<dbReference type="InterPro" id="IPR005150">
    <property type="entry name" value="Cellulose_synth"/>
</dbReference>
<evidence type="ECO:0000256" key="2">
    <source>
        <dbReference type="ARBA" id="ARBA00022676"/>
    </source>
</evidence>
<dbReference type="Pfam" id="PF00169">
    <property type="entry name" value="PH"/>
    <property type="match status" value="1"/>
</dbReference>
<keyword evidence="6 8" id="KW-0472">Membrane</keyword>
<dbReference type="InterPro" id="IPR007527">
    <property type="entry name" value="Znf_SWIM"/>
</dbReference>
<dbReference type="Gene3D" id="3.90.550.10">
    <property type="entry name" value="Spore Coat Polysaccharide Biosynthesis Protein SpsA, Chain A"/>
    <property type="match status" value="3"/>
</dbReference>
<reference evidence="11 12" key="1">
    <citation type="submission" date="2018-06" db="EMBL/GenBank/DDBJ databases">
        <title>Comparative genomics of downy mildews reveals potential adaptations to biotrophy.</title>
        <authorList>
            <person name="Fletcher K."/>
            <person name="Klosterman S.J."/>
            <person name="Derevnina L."/>
            <person name="Martin F."/>
            <person name="Koike S."/>
            <person name="Reyes Chin-Wo S."/>
            <person name="Mou B."/>
            <person name="Michelmore R."/>
        </authorList>
    </citation>
    <scope>NUCLEOTIDE SEQUENCE [LARGE SCALE GENOMIC DNA]</scope>
    <source>
        <strain evidence="11 12">R14</strain>
    </source>
</reference>
<feature type="transmembrane region" description="Helical" evidence="8">
    <location>
        <begin position="2512"/>
        <end position="2531"/>
    </location>
</feature>
<feature type="transmembrane region" description="Helical" evidence="8">
    <location>
        <begin position="423"/>
        <end position="442"/>
    </location>
</feature>
<feature type="transmembrane region" description="Helical" evidence="8">
    <location>
        <begin position="2471"/>
        <end position="2491"/>
    </location>
</feature>
<keyword evidence="12" id="KW-1185">Reference proteome</keyword>
<feature type="transmembrane region" description="Helical" evidence="8">
    <location>
        <begin position="1755"/>
        <end position="1777"/>
    </location>
</feature>
<feature type="domain" description="SWIM-type" evidence="10">
    <location>
        <begin position="1414"/>
        <end position="1446"/>
    </location>
</feature>
<dbReference type="VEuPathDB" id="FungiDB:DD237_005656"/>
<feature type="transmembrane region" description="Helical" evidence="8">
    <location>
        <begin position="66"/>
        <end position="85"/>
    </location>
</feature>
<organism evidence="11 12">
    <name type="scientific">Peronospora effusa</name>
    <dbReference type="NCBI Taxonomy" id="542832"/>
    <lineage>
        <taxon>Eukaryota</taxon>
        <taxon>Sar</taxon>
        <taxon>Stramenopiles</taxon>
        <taxon>Oomycota</taxon>
        <taxon>Peronosporomycetes</taxon>
        <taxon>Peronosporales</taxon>
        <taxon>Peronosporaceae</taxon>
        <taxon>Peronospora</taxon>
    </lineage>
</organism>
<feature type="transmembrane region" description="Helical" evidence="8">
    <location>
        <begin position="1062"/>
        <end position="1079"/>
    </location>
</feature>
<evidence type="ECO:0000256" key="3">
    <source>
        <dbReference type="ARBA" id="ARBA00022679"/>
    </source>
</evidence>
<dbReference type="SMART" id="SM00233">
    <property type="entry name" value="PH"/>
    <property type="match status" value="1"/>
</dbReference>
<evidence type="ECO:0000313" key="11">
    <source>
        <dbReference type="EMBL" id="RMX65469.1"/>
    </source>
</evidence>
<dbReference type="Pfam" id="PF03552">
    <property type="entry name" value="Cellulose_synt"/>
    <property type="match status" value="2"/>
</dbReference>
<name>A0A3M6VFN4_9STRA</name>
<feature type="domain" description="PH" evidence="9">
    <location>
        <begin position="1615"/>
        <end position="1727"/>
    </location>
</feature>
<proteinExistence type="predicted"/>
<dbReference type="InterPro" id="IPR001173">
    <property type="entry name" value="Glyco_trans_2-like"/>
</dbReference>
<dbReference type="InterPro" id="IPR029044">
    <property type="entry name" value="Nucleotide-diphossugar_trans"/>
</dbReference>
<feature type="transmembrane region" description="Helical" evidence="8">
    <location>
        <begin position="992"/>
        <end position="1012"/>
    </location>
</feature>
<protein>
    <recommendedName>
        <fullName evidence="13">Cellulose synthase (UDP-forming)</fullName>
    </recommendedName>
</protein>
<evidence type="ECO:0000256" key="6">
    <source>
        <dbReference type="ARBA" id="ARBA00023136"/>
    </source>
</evidence>
<keyword evidence="3" id="KW-0808">Transferase</keyword>
<accession>A0A3M6VFN4</accession>
<dbReference type="STRING" id="542832.A0A3M6VFN4"/>
<feature type="transmembrane region" description="Helical" evidence="8">
    <location>
        <begin position="2348"/>
        <end position="2376"/>
    </location>
</feature>
<evidence type="ECO:0000256" key="1">
    <source>
        <dbReference type="ARBA" id="ARBA00004127"/>
    </source>
</evidence>
<dbReference type="PROSITE" id="PS50966">
    <property type="entry name" value="ZF_SWIM"/>
    <property type="match status" value="1"/>
</dbReference>
<feature type="transmembrane region" description="Helical" evidence="8">
    <location>
        <begin position="36"/>
        <end position="60"/>
    </location>
</feature>
<keyword evidence="7" id="KW-0479">Metal-binding</keyword>
<feature type="transmembrane region" description="Helical" evidence="8">
    <location>
        <begin position="498"/>
        <end position="518"/>
    </location>
</feature>
<dbReference type="InterPro" id="IPR011993">
    <property type="entry name" value="PH-like_dom_sf"/>
</dbReference>
<feature type="transmembrane region" description="Helical" evidence="8">
    <location>
        <begin position="1099"/>
        <end position="1119"/>
    </location>
</feature>
<dbReference type="GO" id="GO:0016760">
    <property type="term" value="F:cellulose synthase (UDP-forming) activity"/>
    <property type="evidence" value="ECO:0007669"/>
    <property type="project" value="InterPro"/>
</dbReference>
<keyword evidence="7" id="KW-0862">Zinc</keyword>
<comment type="caution">
    <text evidence="11">The sequence shown here is derived from an EMBL/GenBank/DDBJ whole genome shotgun (WGS) entry which is preliminary data.</text>
</comment>
<dbReference type="Pfam" id="PF04434">
    <property type="entry name" value="SWIM"/>
    <property type="match status" value="1"/>
</dbReference>
<feature type="transmembrane region" description="Helical" evidence="8">
    <location>
        <begin position="204"/>
        <end position="223"/>
    </location>
</feature>
<feature type="transmembrane region" description="Helical" evidence="8">
    <location>
        <begin position="959"/>
        <end position="980"/>
    </location>
</feature>
<evidence type="ECO:0000256" key="4">
    <source>
        <dbReference type="ARBA" id="ARBA00022692"/>
    </source>
</evidence>
<keyword evidence="4 8" id="KW-0812">Transmembrane</keyword>
<evidence type="ECO:0000259" key="9">
    <source>
        <dbReference type="PROSITE" id="PS50003"/>
    </source>
</evidence>
<dbReference type="EMBL" id="QLLG01000246">
    <property type="protein sequence ID" value="RMX65469.1"/>
    <property type="molecule type" value="Genomic_DNA"/>
</dbReference>
<dbReference type="Pfam" id="PF13632">
    <property type="entry name" value="Glyco_trans_2_3"/>
    <property type="match status" value="1"/>
</dbReference>
<dbReference type="GO" id="GO:0030244">
    <property type="term" value="P:cellulose biosynthetic process"/>
    <property type="evidence" value="ECO:0007669"/>
    <property type="project" value="InterPro"/>
</dbReference>
<feature type="transmembrane region" description="Helical" evidence="8">
    <location>
        <begin position="924"/>
        <end position="944"/>
    </location>
</feature>
<evidence type="ECO:0000256" key="8">
    <source>
        <dbReference type="SAM" id="Phobius"/>
    </source>
</evidence>
<dbReference type="InterPro" id="IPR001849">
    <property type="entry name" value="PH_domain"/>
</dbReference>
<keyword evidence="2" id="KW-0328">Glycosyltransferase</keyword>
<dbReference type="Proteomes" id="UP000282087">
    <property type="component" value="Unassembled WGS sequence"/>
</dbReference>